<gene>
    <name evidence="1" type="ORF">P8625_08925</name>
</gene>
<organism evidence="1 2">
    <name type="scientific">Tenacibaculum tangerinum</name>
    <dbReference type="NCBI Taxonomy" id="3038772"/>
    <lineage>
        <taxon>Bacteria</taxon>
        <taxon>Pseudomonadati</taxon>
        <taxon>Bacteroidota</taxon>
        <taxon>Flavobacteriia</taxon>
        <taxon>Flavobacteriales</taxon>
        <taxon>Flavobacteriaceae</taxon>
        <taxon>Tenacibaculum</taxon>
    </lineage>
</organism>
<name>A0ABY8KZ11_9FLAO</name>
<evidence type="ECO:0000313" key="1">
    <source>
        <dbReference type="EMBL" id="WGH74241.1"/>
    </source>
</evidence>
<dbReference type="EMBL" id="CP122539">
    <property type="protein sequence ID" value="WGH74241.1"/>
    <property type="molecule type" value="Genomic_DNA"/>
</dbReference>
<dbReference type="RefSeq" id="WP_279650122.1">
    <property type="nucleotide sequence ID" value="NZ_CP122539.1"/>
</dbReference>
<proteinExistence type="predicted"/>
<protein>
    <submittedName>
        <fullName evidence="1">Uncharacterized protein</fullName>
    </submittedName>
</protein>
<dbReference type="Proteomes" id="UP001232001">
    <property type="component" value="Chromosome"/>
</dbReference>
<evidence type="ECO:0000313" key="2">
    <source>
        <dbReference type="Proteomes" id="UP001232001"/>
    </source>
</evidence>
<accession>A0ABY8KZ11</accession>
<reference evidence="1 2" key="1">
    <citation type="submission" date="2023-04" db="EMBL/GenBank/DDBJ databases">
        <title>Tenacibaculum tangerinum sp. nov., isolated from sea tidal flat of South Korea.</title>
        <authorList>
            <person name="Lee S.H."/>
            <person name="Kim J.-J."/>
        </authorList>
    </citation>
    <scope>NUCLEOTIDE SEQUENCE [LARGE SCALE GENOMIC DNA]</scope>
    <source>
        <strain evidence="1 2">GRR-S3-23</strain>
    </source>
</reference>
<sequence>MNHSIIINSIGTATPGASKILSDALKVPQDYILKLLYNAPSILFQKVDKNTALKAEDTLTKLGLDISVYKEDDKFDLTTELVDISVSFENVLQLPKVTEQLATFLGCKQSEALNLLLNNPSIVLGNVSVATAKALQKRIDANVHYSNPKKDSYTILINDEIGSSELKNIENQLKKAIKKEEDVYVIEDVSYNNSQLLWRKYQSKKTVKLLNQSHQLVHIVMNEFDLNNQKHVSFLVNKVGLPEVILEDVKNALPITLFENINRKNAEEIMGSCIEMGMTVDLKREVNFKKKIQIEDIEDFENVTKVLSQFIAKEDLPKEGTKNWESKEAIPSIIARYLLAQLEQLMCNPEII</sequence>
<keyword evidence="2" id="KW-1185">Reference proteome</keyword>